<keyword evidence="3" id="KW-0847">Vitamin C</keyword>
<dbReference type="Pfam" id="PF13640">
    <property type="entry name" value="2OG-FeII_Oxy_3"/>
    <property type="match status" value="1"/>
</dbReference>
<dbReference type="EMBL" id="JAESWB010000168">
    <property type="protein sequence ID" value="MBL4952825.1"/>
    <property type="molecule type" value="Genomic_DNA"/>
</dbReference>
<evidence type="ECO:0000256" key="1">
    <source>
        <dbReference type="ARBA" id="ARBA00001961"/>
    </source>
</evidence>
<evidence type="ECO:0000256" key="4">
    <source>
        <dbReference type="ARBA" id="ARBA00022964"/>
    </source>
</evidence>
<sequence length="283" mass="31870">MEKITHISVELRDWIVNTMKTGASPEAIANAMIKKGFDPIFAYRTLLKLVNNTPVEVLAREQQPYIYEIPEIGQKGNIIATSDRDIKVLMRVEKPFILYLENLLSEEECDELIALSKNRLKPSRVVDTATGEIKTVPGRTSSGTYYRLSETPLVATIEKRIEELTNFPIENGEGLQVLHYKVGEEYKPHFDYYPASKINENTGGQRIATVLIYLNDVPQGGETIFPKAGVSITPKKGAAAFFHYGNSKGQVDRMSLHSSIPVLKGEKWVATKWLRQSEILERS</sequence>
<evidence type="ECO:0000256" key="6">
    <source>
        <dbReference type="ARBA" id="ARBA00023004"/>
    </source>
</evidence>
<comment type="cofactor">
    <cofactor evidence="1">
        <name>L-ascorbate</name>
        <dbReference type="ChEBI" id="CHEBI:38290"/>
    </cofactor>
</comment>
<proteinExistence type="predicted"/>
<evidence type="ECO:0000256" key="2">
    <source>
        <dbReference type="ARBA" id="ARBA00022723"/>
    </source>
</evidence>
<dbReference type="SMART" id="SM00702">
    <property type="entry name" value="P4Hc"/>
    <property type="match status" value="1"/>
</dbReference>
<organism evidence="8 9">
    <name type="scientific">Neobacillus paridis</name>
    <dbReference type="NCBI Taxonomy" id="2803862"/>
    <lineage>
        <taxon>Bacteria</taxon>
        <taxon>Bacillati</taxon>
        <taxon>Bacillota</taxon>
        <taxon>Bacilli</taxon>
        <taxon>Bacillales</taxon>
        <taxon>Bacillaceae</taxon>
        <taxon>Neobacillus</taxon>
    </lineage>
</organism>
<comment type="caution">
    <text evidence="8">The sequence shown here is derived from an EMBL/GenBank/DDBJ whole genome shotgun (WGS) entry which is preliminary data.</text>
</comment>
<dbReference type="InterPro" id="IPR045054">
    <property type="entry name" value="P4HA-like"/>
</dbReference>
<evidence type="ECO:0000256" key="5">
    <source>
        <dbReference type="ARBA" id="ARBA00023002"/>
    </source>
</evidence>
<keyword evidence="5" id="KW-0560">Oxidoreductase</keyword>
<dbReference type="Proteomes" id="UP000623967">
    <property type="component" value="Unassembled WGS sequence"/>
</dbReference>
<keyword evidence="9" id="KW-1185">Reference proteome</keyword>
<dbReference type="InterPro" id="IPR044862">
    <property type="entry name" value="Pro_4_hyd_alph_FE2OG_OXY"/>
</dbReference>
<evidence type="ECO:0000259" key="7">
    <source>
        <dbReference type="PROSITE" id="PS51471"/>
    </source>
</evidence>
<dbReference type="PROSITE" id="PS51471">
    <property type="entry name" value="FE2OG_OXY"/>
    <property type="match status" value="1"/>
</dbReference>
<keyword evidence="6" id="KW-0408">Iron</keyword>
<accession>A0ABS1TND1</accession>
<evidence type="ECO:0000313" key="8">
    <source>
        <dbReference type="EMBL" id="MBL4952825.1"/>
    </source>
</evidence>
<evidence type="ECO:0000256" key="3">
    <source>
        <dbReference type="ARBA" id="ARBA00022896"/>
    </source>
</evidence>
<dbReference type="PANTHER" id="PTHR10869">
    <property type="entry name" value="PROLYL 4-HYDROXYLASE ALPHA SUBUNIT"/>
    <property type="match status" value="1"/>
</dbReference>
<reference evidence="8 9" key="1">
    <citation type="submission" date="2021-01" db="EMBL/GenBank/DDBJ databases">
        <title>Genome public.</title>
        <authorList>
            <person name="Liu C."/>
            <person name="Sun Q."/>
        </authorList>
    </citation>
    <scope>NUCLEOTIDE SEQUENCE [LARGE SCALE GENOMIC DNA]</scope>
    <source>
        <strain evidence="8 9">YIM B02564</strain>
    </source>
</reference>
<gene>
    <name evidence="8" type="ORF">JK635_11445</name>
</gene>
<dbReference type="PANTHER" id="PTHR10869:SF246">
    <property type="entry name" value="TRANSMEMBRANE PROLYL 4-HYDROXYLASE"/>
    <property type="match status" value="1"/>
</dbReference>
<keyword evidence="2" id="KW-0479">Metal-binding</keyword>
<protein>
    <submittedName>
        <fullName evidence="8">2OG-Fe(II) oxygenase</fullName>
    </submittedName>
</protein>
<name>A0ABS1TND1_9BACI</name>
<feature type="domain" description="Fe2OG dioxygenase" evidence="7">
    <location>
        <begin position="171"/>
        <end position="276"/>
    </location>
</feature>
<keyword evidence="4" id="KW-0223">Dioxygenase</keyword>
<dbReference type="InterPro" id="IPR005123">
    <property type="entry name" value="Oxoglu/Fe-dep_dioxygenase_dom"/>
</dbReference>
<dbReference type="Gene3D" id="2.60.120.620">
    <property type="entry name" value="q2cbj1_9rhob like domain"/>
    <property type="match status" value="1"/>
</dbReference>
<dbReference type="RefSeq" id="WP_202654060.1">
    <property type="nucleotide sequence ID" value="NZ_JAESWB010000168.1"/>
</dbReference>
<evidence type="ECO:0000313" key="9">
    <source>
        <dbReference type="Proteomes" id="UP000623967"/>
    </source>
</evidence>
<dbReference type="InterPro" id="IPR006620">
    <property type="entry name" value="Pro_4_hyd_alph"/>
</dbReference>